<organism evidence="2">
    <name type="scientific">Lygus hesperus</name>
    <name type="common">Western plant bug</name>
    <dbReference type="NCBI Taxonomy" id="30085"/>
    <lineage>
        <taxon>Eukaryota</taxon>
        <taxon>Metazoa</taxon>
        <taxon>Ecdysozoa</taxon>
        <taxon>Arthropoda</taxon>
        <taxon>Hexapoda</taxon>
        <taxon>Insecta</taxon>
        <taxon>Pterygota</taxon>
        <taxon>Neoptera</taxon>
        <taxon>Paraneoptera</taxon>
        <taxon>Hemiptera</taxon>
        <taxon>Heteroptera</taxon>
        <taxon>Panheteroptera</taxon>
        <taxon>Cimicomorpha</taxon>
        <taxon>Miridae</taxon>
        <taxon>Mirini</taxon>
        <taxon>Lygus</taxon>
    </lineage>
</organism>
<evidence type="ECO:0000313" key="1">
    <source>
        <dbReference type="EMBL" id="JAG12753.1"/>
    </source>
</evidence>
<accession>A0A0A9WZA3</accession>
<gene>
    <name evidence="2" type="primary">haus3_1</name>
    <name evidence="1" type="synonym">haus3_0</name>
    <name evidence="1" type="ORF">CM83_62800</name>
    <name evidence="2" type="ORF">CM83_62803</name>
</gene>
<evidence type="ECO:0000313" key="2">
    <source>
        <dbReference type="EMBL" id="JAG12756.1"/>
    </source>
</evidence>
<protein>
    <submittedName>
        <fullName evidence="2">HAUS augmin-like complex subunit 3</fullName>
    </submittedName>
</protein>
<proteinExistence type="predicted"/>
<reference evidence="2" key="1">
    <citation type="journal article" date="2014" name="PLoS ONE">
        <title>Transcriptome-Based Identification of ABC Transporters in the Western Tarnished Plant Bug Lygus hesperus.</title>
        <authorList>
            <person name="Hull J.J."/>
            <person name="Chaney K."/>
            <person name="Geib S.M."/>
            <person name="Fabrick J.A."/>
            <person name="Brent C.S."/>
            <person name="Walsh D."/>
            <person name="Lavine L.C."/>
        </authorList>
    </citation>
    <scope>NUCLEOTIDE SEQUENCE</scope>
</reference>
<dbReference type="AlphaFoldDB" id="A0A0A9WZA3"/>
<dbReference type="EMBL" id="GBHO01030851">
    <property type="protein sequence ID" value="JAG12753.1"/>
    <property type="molecule type" value="Transcribed_RNA"/>
</dbReference>
<name>A0A0A9WZA3_LYGHE</name>
<sequence length="581" mass="67604">MSEELINFSLKTNLWEEYLPSNLEWMDDIEPLNEFFSWLKNCVSDRNCITLEELNTYNILSESGKFEDGEELAKKNYLLENVEVYPYSRDLAILEDLHRQNQIRLANHEDYFKIIKTHEKTIDHSKLGCKIDQMLDNEIRRVNYLVAGEYRRSALDLAAKCSQMNENMKNISESKNVLDLICLSSTKNFFDRMEYLKLYVTKCLEAFQDVMNKKGGNSLSSVGGSLGDHASSPRFPDNNLERIFDDCVHMKALIVQIQSRIEGVTEIENALERTDLLTNISNGDHPVAEMSDDLFKVCYDHVRTEFLRKEVKYNQEKQSRRREILAFMENIRSVARPLRRCGESFVLLIKEECKWIRINRAMLSDTLGGLLEIQHQIEQSYKQLVNIRTVHELSSATHTCPDISSTFLKFFDVSSSSHNDTASSVSSWPTHCHDKKIVRNVMSRMYAGRLDSAFKMMKNFSEDVMNLLSFAKMAHCYLFNGPSAIFSVDSDLISSIIKISRELNAKKQELEKLDCRRFEVEIHRRNNEHRDLLEKFWLLYIQNPHQLWQTVEAIEARSQLSRNHHHASKASDGDCLEKFLL</sequence>
<reference evidence="2" key="2">
    <citation type="submission" date="2014-07" db="EMBL/GenBank/DDBJ databases">
        <authorList>
            <person name="Hull J."/>
        </authorList>
    </citation>
    <scope>NUCLEOTIDE SEQUENCE</scope>
</reference>
<dbReference type="EMBL" id="GBHO01030848">
    <property type="protein sequence ID" value="JAG12756.1"/>
    <property type="molecule type" value="Transcribed_RNA"/>
</dbReference>